<dbReference type="Pfam" id="PF07358">
    <property type="entry name" value="DUF1482"/>
    <property type="match status" value="1"/>
</dbReference>
<evidence type="ECO:0000313" key="2">
    <source>
        <dbReference type="Proteomes" id="UP000810130"/>
    </source>
</evidence>
<name>A0ABS5B6R5_9GAMM</name>
<dbReference type="EMBL" id="JAGJWX010000002">
    <property type="protein sequence ID" value="MBP2856153.1"/>
    <property type="molecule type" value="Genomic_DNA"/>
</dbReference>
<gene>
    <name evidence="1" type="ORF">J8657_00895</name>
</gene>
<reference evidence="1 2" key="1">
    <citation type="submission" date="2021-04" db="EMBL/GenBank/DDBJ databases">
        <title>Genomic and host-range diversity within the Dickeya zeae complex, identification of D. zeae and D. oryzae members, proposal of two novel subspecies D. zeae subsp. zeae subsp. nov. and D. zeae subsp. dombae subsp. nov.</title>
        <authorList>
            <person name="Van Gijsegem F."/>
            <person name="Hugouvieux-Cotte-Pattat N."/>
        </authorList>
    </citation>
    <scope>NUCLEOTIDE SEQUENCE [LARGE SCALE GENOMIC DNA]</scope>
    <source>
        <strain evidence="1 2">FVG03</strain>
    </source>
</reference>
<evidence type="ECO:0000313" key="1">
    <source>
        <dbReference type="EMBL" id="MBP2856153.1"/>
    </source>
</evidence>
<proteinExistence type="predicted"/>
<protein>
    <submittedName>
        <fullName evidence="1">DUF1482 family protein</fullName>
    </submittedName>
</protein>
<sequence length="57" mass="6294">MHSLAICSTSGACEDAVTGVYDSEAECESAAFEDRINGECFQIDYVVKKTDDKQQRQ</sequence>
<dbReference type="Proteomes" id="UP000810130">
    <property type="component" value="Unassembled WGS sequence"/>
</dbReference>
<comment type="caution">
    <text evidence="1">The sequence shown here is derived from an EMBL/GenBank/DDBJ whole genome shotgun (WGS) entry which is preliminary data.</text>
</comment>
<dbReference type="RefSeq" id="WP_210174020.1">
    <property type="nucleotide sequence ID" value="NZ_JAGJWX010000002.1"/>
</dbReference>
<accession>A0ABS5B6R5</accession>
<organism evidence="1 2">
    <name type="scientific">Dickeya oryzae</name>
    <dbReference type="NCBI Taxonomy" id="1240404"/>
    <lineage>
        <taxon>Bacteria</taxon>
        <taxon>Pseudomonadati</taxon>
        <taxon>Pseudomonadota</taxon>
        <taxon>Gammaproteobacteria</taxon>
        <taxon>Enterobacterales</taxon>
        <taxon>Pectobacteriaceae</taxon>
        <taxon>Dickeya</taxon>
    </lineage>
</organism>
<dbReference type="InterPro" id="IPR009954">
    <property type="entry name" value="DUF1482"/>
</dbReference>
<keyword evidence="2" id="KW-1185">Reference proteome</keyword>